<dbReference type="PROSITE" id="PS51257">
    <property type="entry name" value="PROKAR_LIPOPROTEIN"/>
    <property type="match status" value="1"/>
</dbReference>
<evidence type="ECO:0000256" key="1">
    <source>
        <dbReference type="SAM" id="Phobius"/>
    </source>
</evidence>
<accession>A0A815Z099</accession>
<dbReference type="Proteomes" id="UP000663870">
    <property type="component" value="Unassembled WGS sequence"/>
</dbReference>
<proteinExistence type="predicted"/>
<sequence length="86" mass="10230">MIKINIYDYLFNLPQTTYACNISQWSTVLQSNDRLSDVINKIVELQKYEHDRKKDNHICSGIMLLILVMFIAAFSAFICFIYYRIR</sequence>
<keyword evidence="4" id="KW-1185">Reference proteome</keyword>
<name>A0A815Z099_9BILA</name>
<feature type="transmembrane region" description="Helical" evidence="1">
    <location>
        <begin position="62"/>
        <end position="83"/>
    </location>
</feature>
<dbReference type="Proteomes" id="UP000663854">
    <property type="component" value="Unassembled WGS sequence"/>
</dbReference>
<protein>
    <submittedName>
        <fullName evidence="3">Uncharacterized protein</fullName>
    </submittedName>
</protein>
<evidence type="ECO:0000313" key="4">
    <source>
        <dbReference type="Proteomes" id="UP000663870"/>
    </source>
</evidence>
<keyword evidence="1" id="KW-0472">Membrane</keyword>
<gene>
    <name evidence="3" type="ORF">JXQ802_LOCUS45897</name>
    <name evidence="2" type="ORF">PYM288_LOCUS30209</name>
</gene>
<organism evidence="3 4">
    <name type="scientific">Rotaria sordida</name>
    <dbReference type="NCBI Taxonomy" id="392033"/>
    <lineage>
        <taxon>Eukaryota</taxon>
        <taxon>Metazoa</taxon>
        <taxon>Spiralia</taxon>
        <taxon>Gnathifera</taxon>
        <taxon>Rotifera</taxon>
        <taxon>Eurotatoria</taxon>
        <taxon>Bdelloidea</taxon>
        <taxon>Philodinida</taxon>
        <taxon>Philodinidae</taxon>
        <taxon>Rotaria</taxon>
    </lineage>
</organism>
<dbReference type="EMBL" id="CAJNOL010003956">
    <property type="protein sequence ID" value="CAF1577888.1"/>
    <property type="molecule type" value="Genomic_DNA"/>
</dbReference>
<comment type="caution">
    <text evidence="3">The sequence shown here is derived from an EMBL/GenBank/DDBJ whole genome shotgun (WGS) entry which is preliminary data.</text>
</comment>
<keyword evidence="1" id="KW-0812">Transmembrane</keyword>
<dbReference type="EMBL" id="CAJNOH010002706">
    <property type="protein sequence ID" value="CAF1306862.1"/>
    <property type="molecule type" value="Genomic_DNA"/>
</dbReference>
<evidence type="ECO:0000313" key="2">
    <source>
        <dbReference type="EMBL" id="CAF1306862.1"/>
    </source>
</evidence>
<reference evidence="3" key="1">
    <citation type="submission" date="2021-02" db="EMBL/GenBank/DDBJ databases">
        <authorList>
            <person name="Nowell W R."/>
        </authorList>
    </citation>
    <scope>NUCLEOTIDE SEQUENCE</scope>
</reference>
<dbReference type="AlphaFoldDB" id="A0A815Z099"/>
<keyword evidence="1" id="KW-1133">Transmembrane helix</keyword>
<evidence type="ECO:0000313" key="3">
    <source>
        <dbReference type="EMBL" id="CAF1577888.1"/>
    </source>
</evidence>